<protein>
    <submittedName>
        <fullName evidence="2">Uncharacterized protein</fullName>
    </submittedName>
</protein>
<sequence length="74" mass="8531">MSFSPLLSPTLIFSIFSFAQPLARLRFDLPFHSKDSNNFLVPRAVFLMLLFSTSLSHRFILLSFFLSFIVLAKM</sequence>
<keyword evidence="1" id="KW-1133">Transmembrane helix</keyword>
<reference evidence="2" key="1">
    <citation type="journal article" date="2018" name="PLoS Negl. Trop. Dis.">
        <title>Sialome diversity of ticks revealed by RNAseq of single tick salivary glands.</title>
        <authorList>
            <person name="Perner J."/>
            <person name="Kropackova S."/>
            <person name="Kopacek P."/>
            <person name="Ribeiro J.M."/>
        </authorList>
    </citation>
    <scope>NUCLEOTIDE SEQUENCE</scope>
    <source>
        <strain evidence="2">Siblings of single egg batch collected in Ceske Budejovice</strain>
        <tissue evidence="2">Salivary glands</tissue>
    </source>
</reference>
<evidence type="ECO:0000256" key="1">
    <source>
        <dbReference type="SAM" id="Phobius"/>
    </source>
</evidence>
<feature type="transmembrane region" description="Helical" evidence="1">
    <location>
        <begin position="45"/>
        <end position="72"/>
    </location>
</feature>
<dbReference type="EMBL" id="GEGO01004407">
    <property type="protein sequence ID" value="JAR90997.1"/>
    <property type="molecule type" value="Transcribed_RNA"/>
</dbReference>
<evidence type="ECO:0000313" key="2">
    <source>
        <dbReference type="EMBL" id="JAR90997.1"/>
    </source>
</evidence>
<proteinExistence type="predicted"/>
<name>A0A147BJN3_IXORI</name>
<dbReference type="AlphaFoldDB" id="A0A147BJN3"/>
<organism evidence="2">
    <name type="scientific">Ixodes ricinus</name>
    <name type="common">Common tick</name>
    <name type="synonym">Acarus ricinus</name>
    <dbReference type="NCBI Taxonomy" id="34613"/>
    <lineage>
        <taxon>Eukaryota</taxon>
        <taxon>Metazoa</taxon>
        <taxon>Ecdysozoa</taxon>
        <taxon>Arthropoda</taxon>
        <taxon>Chelicerata</taxon>
        <taxon>Arachnida</taxon>
        <taxon>Acari</taxon>
        <taxon>Parasitiformes</taxon>
        <taxon>Ixodida</taxon>
        <taxon>Ixodoidea</taxon>
        <taxon>Ixodidae</taxon>
        <taxon>Ixodinae</taxon>
        <taxon>Ixodes</taxon>
    </lineage>
</organism>
<accession>A0A147BJN3</accession>
<keyword evidence="1" id="KW-0472">Membrane</keyword>
<keyword evidence="1" id="KW-0812">Transmembrane</keyword>